<name>A0ABW3JNY1_9FLAO</name>
<reference evidence="2" key="1">
    <citation type="journal article" date="2019" name="Int. J. Syst. Evol. Microbiol.">
        <title>The Global Catalogue of Microorganisms (GCM) 10K type strain sequencing project: providing services to taxonomists for standard genome sequencing and annotation.</title>
        <authorList>
            <consortium name="The Broad Institute Genomics Platform"/>
            <consortium name="The Broad Institute Genome Sequencing Center for Infectious Disease"/>
            <person name="Wu L."/>
            <person name="Ma J."/>
        </authorList>
    </citation>
    <scope>NUCLEOTIDE SEQUENCE [LARGE SCALE GENOMIC DNA]</scope>
    <source>
        <strain evidence="2">CCUG 60527</strain>
    </source>
</reference>
<organism evidence="1 2">
    <name type="scientific">Tenacibaculum geojense</name>
    <dbReference type="NCBI Taxonomy" id="915352"/>
    <lineage>
        <taxon>Bacteria</taxon>
        <taxon>Pseudomonadati</taxon>
        <taxon>Bacteroidota</taxon>
        <taxon>Flavobacteriia</taxon>
        <taxon>Flavobacteriales</taxon>
        <taxon>Flavobacteriaceae</taxon>
        <taxon>Tenacibaculum</taxon>
    </lineage>
</organism>
<proteinExistence type="predicted"/>
<protein>
    <recommendedName>
        <fullName evidence="3">Lipocalin-like domain-containing protein</fullName>
    </recommendedName>
</protein>
<dbReference type="RefSeq" id="WP_386104871.1">
    <property type="nucleotide sequence ID" value="NZ_JBHTJR010000015.1"/>
</dbReference>
<gene>
    <name evidence="1" type="ORF">ACFQ1U_02225</name>
</gene>
<sequence length="122" mass="14164">MIIVALILSTNCFSQIKIESLVGKWRFENTTDYNDSIVKSSVKQFDFIIHENGNFDMPSKEYSISGTWELTNSTLTLIGKRSDKEETKTEKMKIYSVNEQKLSFILITENQKESLMNLKRIK</sequence>
<dbReference type="EMBL" id="JBHTJR010000015">
    <property type="protein sequence ID" value="MFD0992011.1"/>
    <property type="molecule type" value="Genomic_DNA"/>
</dbReference>
<evidence type="ECO:0000313" key="1">
    <source>
        <dbReference type="EMBL" id="MFD0992011.1"/>
    </source>
</evidence>
<accession>A0ABW3JNY1</accession>
<dbReference type="Proteomes" id="UP001597062">
    <property type="component" value="Unassembled WGS sequence"/>
</dbReference>
<keyword evidence="2" id="KW-1185">Reference proteome</keyword>
<comment type="caution">
    <text evidence="1">The sequence shown here is derived from an EMBL/GenBank/DDBJ whole genome shotgun (WGS) entry which is preliminary data.</text>
</comment>
<evidence type="ECO:0000313" key="2">
    <source>
        <dbReference type="Proteomes" id="UP001597062"/>
    </source>
</evidence>
<evidence type="ECO:0008006" key="3">
    <source>
        <dbReference type="Google" id="ProtNLM"/>
    </source>
</evidence>